<keyword evidence="5" id="KW-1185">Reference proteome</keyword>
<evidence type="ECO:0000313" key="5">
    <source>
        <dbReference type="Proteomes" id="UP001589733"/>
    </source>
</evidence>
<dbReference type="RefSeq" id="WP_380014463.1">
    <property type="nucleotide sequence ID" value="NZ_JBHLYR010000060.1"/>
</dbReference>
<dbReference type="Proteomes" id="UP001589733">
    <property type="component" value="Unassembled WGS sequence"/>
</dbReference>
<organism evidence="4 5">
    <name type="scientific">Deinococcus oregonensis</name>
    <dbReference type="NCBI Taxonomy" id="1805970"/>
    <lineage>
        <taxon>Bacteria</taxon>
        <taxon>Thermotogati</taxon>
        <taxon>Deinococcota</taxon>
        <taxon>Deinococci</taxon>
        <taxon>Deinococcales</taxon>
        <taxon>Deinococcaceae</taxon>
        <taxon>Deinococcus</taxon>
    </lineage>
</organism>
<keyword evidence="2" id="KW-0479">Metal-binding</keyword>
<feature type="domain" description="Calcineurin-like phosphoesterase" evidence="3">
    <location>
        <begin position="6"/>
        <end position="147"/>
    </location>
</feature>
<protein>
    <recommendedName>
        <fullName evidence="2">Phosphoesterase</fullName>
        <ecNumber evidence="2">3.1.4.-</ecNumber>
    </recommendedName>
</protein>
<accession>A0ABV6B705</accession>
<name>A0ABV6B705_9DEIO</name>
<dbReference type="InterPro" id="IPR029052">
    <property type="entry name" value="Metallo-depent_PP-like"/>
</dbReference>
<evidence type="ECO:0000256" key="2">
    <source>
        <dbReference type="RuleBase" id="RU362039"/>
    </source>
</evidence>
<comment type="cofactor">
    <cofactor evidence="2">
        <name>a divalent metal cation</name>
        <dbReference type="ChEBI" id="CHEBI:60240"/>
    </cofactor>
</comment>
<dbReference type="SUPFAM" id="SSF56300">
    <property type="entry name" value="Metallo-dependent phosphatases"/>
    <property type="match status" value="1"/>
</dbReference>
<reference evidence="4 5" key="1">
    <citation type="submission" date="2024-09" db="EMBL/GenBank/DDBJ databases">
        <authorList>
            <person name="Sun Q."/>
            <person name="Mori K."/>
        </authorList>
    </citation>
    <scope>NUCLEOTIDE SEQUENCE [LARGE SCALE GENOMIC DNA]</scope>
    <source>
        <strain evidence="4 5">JCM 13503</strain>
    </source>
</reference>
<dbReference type="NCBIfam" id="TIGR00040">
    <property type="entry name" value="yfcE"/>
    <property type="match status" value="1"/>
</dbReference>
<gene>
    <name evidence="4" type="ORF">ACFFLM_19670</name>
</gene>
<evidence type="ECO:0000256" key="1">
    <source>
        <dbReference type="ARBA" id="ARBA00008950"/>
    </source>
</evidence>
<dbReference type="PANTHER" id="PTHR11124">
    <property type="entry name" value="VACUOLAR SORTING PROTEIN VPS29"/>
    <property type="match status" value="1"/>
</dbReference>
<comment type="similarity">
    <text evidence="1 2">Belongs to the metallophosphoesterase superfamily. YfcE family.</text>
</comment>
<comment type="caution">
    <text evidence="4">The sequence shown here is derived from an EMBL/GenBank/DDBJ whole genome shotgun (WGS) entry which is preliminary data.</text>
</comment>
<proteinExistence type="inferred from homology"/>
<dbReference type="InterPro" id="IPR024654">
    <property type="entry name" value="Calcineurin-like_PHP_lpxH"/>
</dbReference>
<dbReference type="EMBL" id="JBHLYR010000060">
    <property type="protein sequence ID" value="MFB9994178.1"/>
    <property type="molecule type" value="Genomic_DNA"/>
</dbReference>
<evidence type="ECO:0000313" key="4">
    <source>
        <dbReference type="EMBL" id="MFB9994178.1"/>
    </source>
</evidence>
<dbReference type="InterPro" id="IPR000979">
    <property type="entry name" value="Phosphodiesterase_MJ0936/Vps29"/>
</dbReference>
<dbReference type="Gene3D" id="3.60.21.10">
    <property type="match status" value="1"/>
</dbReference>
<sequence>MQKAGLKVLVISDTHGLLRPEVLALVEQAGAVVHAGDVGKPEVLDALREAAPGELSVIRGNVDRVAPLNTLPETLLVELGGVWIYLIHDLNQLDLVPEVAGIRVVISGHTHQQRVAERGGVLYLNPGSVGPRRFRLPVTCAWLQLEAGQVRAEPVTLEV</sequence>
<evidence type="ECO:0000259" key="3">
    <source>
        <dbReference type="Pfam" id="PF12850"/>
    </source>
</evidence>
<dbReference type="Pfam" id="PF12850">
    <property type="entry name" value="Metallophos_2"/>
    <property type="match status" value="1"/>
</dbReference>
<dbReference type="EC" id="3.1.4.-" evidence="2"/>